<reference evidence="2" key="1">
    <citation type="journal article" date="2016" name="Insect Biochem. Mol. Biol.">
        <title>Multifaceted biological insights from a draft genome sequence of the tobacco hornworm moth, Manduca sexta.</title>
        <authorList>
            <person name="Kanost M.R."/>
            <person name="Arrese E.L."/>
            <person name="Cao X."/>
            <person name="Chen Y.R."/>
            <person name="Chellapilla S."/>
            <person name="Goldsmith M.R."/>
            <person name="Grosse-Wilde E."/>
            <person name="Heckel D.G."/>
            <person name="Herndon N."/>
            <person name="Jiang H."/>
            <person name="Papanicolaou A."/>
            <person name="Qu J."/>
            <person name="Soulages J.L."/>
            <person name="Vogel H."/>
            <person name="Walters J."/>
            <person name="Waterhouse R.M."/>
            <person name="Ahn S.J."/>
            <person name="Almeida F.C."/>
            <person name="An C."/>
            <person name="Aqrawi P."/>
            <person name="Bretschneider A."/>
            <person name="Bryant W.B."/>
            <person name="Bucks S."/>
            <person name="Chao H."/>
            <person name="Chevignon G."/>
            <person name="Christen J.M."/>
            <person name="Clarke D.F."/>
            <person name="Dittmer N.T."/>
            <person name="Ferguson L.C.F."/>
            <person name="Garavelou S."/>
            <person name="Gordon K.H.J."/>
            <person name="Gunaratna R.T."/>
            <person name="Han Y."/>
            <person name="Hauser F."/>
            <person name="He Y."/>
            <person name="Heidel-Fischer H."/>
            <person name="Hirsh A."/>
            <person name="Hu Y."/>
            <person name="Jiang H."/>
            <person name="Kalra D."/>
            <person name="Klinner C."/>
            <person name="Konig C."/>
            <person name="Kovar C."/>
            <person name="Kroll A.R."/>
            <person name="Kuwar S.S."/>
            <person name="Lee S.L."/>
            <person name="Lehman R."/>
            <person name="Li K."/>
            <person name="Li Z."/>
            <person name="Liang H."/>
            <person name="Lovelace S."/>
            <person name="Lu Z."/>
            <person name="Mansfield J.H."/>
            <person name="McCulloch K.J."/>
            <person name="Mathew T."/>
            <person name="Morton B."/>
            <person name="Muzny D.M."/>
            <person name="Neunemann D."/>
            <person name="Ongeri F."/>
            <person name="Pauchet Y."/>
            <person name="Pu L.L."/>
            <person name="Pyrousis I."/>
            <person name="Rao X.J."/>
            <person name="Redding A."/>
            <person name="Roesel C."/>
            <person name="Sanchez-Gracia A."/>
            <person name="Schaack S."/>
            <person name="Shukla A."/>
            <person name="Tetreau G."/>
            <person name="Wang Y."/>
            <person name="Xiong G.H."/>
            <person name="Traut W."/>
            <person name="Walsh T.K."/>
            <person name="Worley K.C."/>
            <person name="Wu D."/>
            <person name="Wu W."/>
            <person name="Wu Y.Q."/>
            <person name="Zhang X."/>
            <person name="Zou Z."/>
            <person name="Zucker H."/>
            <person name="Briscoe A.D."/>
            <person name="Burmester T."/>
            <person name="Clem R.J."/>
            <person name="Feyereisen R."/>
            <person name="Grimmelikhuijzen C.J.P."/>
            <person name="Hamodrakas S.J."/>
            <person name="Hansson B.S."/>
            <person name="Huguet E."/>
            <person name="Jermiin L.S."/>
            <person name="Lan Q."/>
            <person name="Lehman H.K."/>
            <person name="Lorenzen M."/>
            <person name="Merzendorfer H."/>
            <person name="Michalopoulos I."/>
            <person name="Morton D.B."/>
            <person name="Muthukrishnan S."/>
            <person name="Oakeshott J.G."/>
            <person name="Palmer W."/>
            <person name="Park Y."/>
            <person name="Passarelli A.L."/>
            <person name="Rozas J."/>
            <person name="Schwartz L.M."/>
            <person name="Smith W."/>
            <person name="Southgate A."/>
            <person name="Vilcinskas A."/>
            <person name="Vogt R."/>
            <person name="Wang P."/>
            <person name="Werren J."/>
            <person name="Yu X.Q."/>
            <person name="Zhou J.J."/>
            <person name="Brown S.J."/>
            <person name="Scherer S.E."/>
            <person name="Richards S."/>
            <person name="Blissard G.W."/>
        </authorList>
    </citation>
    <scope>NUCLEOTIDE SEQUENCE</scope>
</reference>
<dbReference type="EMBL" id="JH668317">
    <property type="protein sequence ID" value="KAG6445213.1"/>
    <property type="molecule type" value="Genomic_DNA"/>
</dbReference>
<keyword evidence="1" id="KW-1133">Transmembrane helix</keyword>
<evidence type="ECO:0000313" key="2">
    <source>
        <dbReference type="EMBL" id="KAG6445212.1"/>
    </source>
</evidence>
<feature type="transmembrane region" description="Helical" evidence="1">
    <location>
        <begin position="112"/>
        <end position="136"/>
    </location>
</feature>
<keyword evidence="3" id="KW-1185">Reference proteome</keyword>
<protein>
    <submittedName>
        <fullName evidence="2">Uncharacterized protein</fullName>
    </submittedName>
</protein>
<proteinExistence type="predicted"/>
<sequence>MADESAAQPSLNLGGVISEQLTESIKKMDLLTVLQKMVATTPEDEESEEIRDKLRGVLKQYEDMDPADKERFTNQIKEGLVQKLSMRLKEGAQSIKLDGLEDAIRDAVVYRLYLVGIGVFLFILLLGMHFTCIFITEHDVHLGRTR</sequence>
<keyword evidence="1" id="KW-0472">Membrane</keyword>
<keyword evidence="1" id="KW-0812">Transmembrane</keyword>
<dbReference type="EMBL" id="JH668317">
    <property type="protein sequence ID" value="KAG6445212.1"/>
    <property type="molecule type" value="Genomic_DNA"/>
</dbReference>
<evidence type="ECO:0000313" key="3">
    <source>
        <dbReference type="Proteomes" id="UP000791440"/>
    </source>
</evidence>
<name>A0A921YTD5_MANSE</name>
<organism evidence="2 3">
    <name type="scientific">Manduca sexta</name>
    <name type="common">Tobacco hawkmoth</name>
    <name type="synonym">Tobacco hornworm</name>
    <dbReference type="NCBI Taxonomy" id="7130"/>
    <lineage>
        <taxon>Eukaryota</taxon>
        <taxon>Metazoa</taxon>
        <taxon>Ecdysozoa</taxon>
        <taxon>Arthropoda</taxon>
        <taxon>Hexapoda</taxon>
        <taxon>Insecta</taxon>
        <taxon>Pterygota</taxon>
        <taxon>Neoptera</taxon>
        <taxon>Endopterygota</taxon>
        <taxon>Lepidoptera</taxon>
        <taxon>Glossata</taxon>
        <taxon>Ditrysia</taxon>
        <taxon>Bombycoidea</taxon>
        <taxon>Sphingidae</taxon>
        <taxon>Sphinginae</taxon>
        <taxon>Sphingini</taxon>
        <taxon>Manduca</taxon>
    </lineage>
</organism>
<accession>A0A921YTD5</accession>
<reference evidence="2" key="2">
    <citation type="submission" date="2020-12" db="EMBL/GenBank/DDBJ databases">
        <authorList>
            <person name="Kanost M."/>
        </authorList>
    </citation>
    <scope>NUCLEOTIDE SEQUENCE</scope>
</reference>
<gene>
    <name evidence="2" type="ORF">O3G_MSEX003780</name>
</gene>
<evidence type="ECO:0000256" key="1">
    <source>
        <dbReference type="SAM" id="Phobius"/>
    </source>
</evidence>
<dbReference type="AlphaFoldDB" id="A0A921YTD5"/>
<dbReference type="Proteomes" id="UP000791440">
    <property type="component" value="Unassembled WGS sequence"/>
</dbReference>
<comment type="caution">
    <text evidence="2">The sequence shown here is derived from an EMBL/GenBank/DDBJ whole genome shotgun (WGS) entry which is preliminary data.</text>
</comment>